<proteinExistence type="predicted"/>
<evidence type="ECO:0000313" key="2">
    <source>
        <dbReference type="Proteomes" id="UP000011205"/>
    </source>
</evidence>
<dbReference type="AlphaFoldDB" id="L8PLC8"/>
<reference evidence="1 2" key="1">
    <citation type="journal article" date="2013" name="Genome Announc.">
        <title>Draft Genome Sequence of Streptomyces viridochromogenes Strain Tu57, Producer of Avilamycin.</title>
        <authorList>
            <person name="Gruning B.A."/>
            <person name="Erxleben A."/>
            <person name="Hahnlein A."/>
            <person name="Gunther S."/>
        </authorList>
    </citation>
    <scope>NUCLEOTIDE SEQUENCE [LARGE SCALE GENOMIC DNA]</scope>
    <source>
        <strain evidence="1 2">Tue57</strain>
    </source>
</reference>
<sequence length="416" mass="45453">MHVVTLEQTLRERHPTMADRVSLGDSEGRTFLRVDLTSRQSVVLLRCRLGHAEVWMIEDPDLDSAPSVWPVTTPDDVLVDAVHAVASAHLAGVPLASPWRWHESEPSEATELADLLDAQGVRVLRVAASNRYYPYGPRHAPKLDVVGGRGAGAILEAEFSEAFVRVSLKPALGWTVDVHSPDWYGWSRIDLGWCLRGRSSPVPGMPTTQVSVREIAELLCRGPRAWDIESAWRPPRPDAPLPSVSTQALQEPLFTSPPDQETAPDWFTGFLKLWEADASSARHGTIGSLSASDVAGAVLEQLTDLGFADVREGSFDNPIESDLFHIIWHSGRKSLSISEVQKLNGLAAAAGEDVPKRLIVITGTGLTRPAADFADEAKAFAYYLDRATGGLSAENSRAYEAQLPGRGPVRRELEPW</sequence>
<dbReference type="EMBL" id="AMLP01000064">
    <property type="protein sequence ID" value="ELS57079.1"/>
    <property type="molecule type" value="Genomic_DNA"/>
</dbReference>
<dbReference type="PATRIC" id="fig|1160705.3.peg.1925"/>
<dbReference type="Proteomes" id="UP000011205">
    <property type="component" value="Unassembled WGS sequence"/>
</dbReference>
<name>L8PLC8_STRVR</name>
<accession>L8PLC8</accession>
<comment type="caution">
    <text evidence="1">The sequence shown here is derived from an EMBL/GenBank/DDBJ whole genome shotgun (WGS) entry which is preliminary data.</text>
</comment>
<gene>
    <name evidence="1" type="ORF">STVIR_1934</name>
</gene>
<protein>
    <submittedName>
        <fullName evidence="1">Uncharacterized protein</fullName>
    </submittedName>
</protein>
<organism evidence="1 2">
    <name type="scientific">Streptomyces viridochromogenes Tue57</name>
    <dbReference type="NCBI Taxonomy" id="1160705"/>
    <lineage>
        <taxon>Bacteria</taxon>
        <taxon>Bacillati</taxon>
        <taxon>Actinomycetota</taxon>
        <taxon>Actinomycetes</taxon>
        <taxon>Kitasatosporales</taxon>
        <taxon>Streptomycetaceae</taxon>
        <taxon>Streptomyces</taxon>
    </lineage>
</organism>
<evidence type="ECO:0000313" key="1">
    <source>
        <dbReference type="EMBL" id="ELS57079.1"/>
    </source>
</evidence>